<evidence type="ECO:0000313" key="4">
    <source>
        <dbReference type="Proteomes" id="UP000198104"/>
    </source>
</evidence>
<dbReference type="OrthoDB" id="9134481at2"/>
<dbReference type="AlphaFoldDB" id="A0A254PZK0"/>
<comment type="caution">
    <text evidence="3">The sequence shown here is derived from an EMBL/GenBank/DDBJ whole genome shotgun (WGS) entry which is preliminary data.</text>
</comment>
<evidence type="ECO:0000259" key="2">
    <source>
        <dbReference type="Pfam" id="PF08722"/>
    </source>
</evidence>
<dbReference type="EMBL" id="NGUO01000006">
    <property type="protein sequence ID" value="OWS71979.1"/>
    <property type="molecule type" value="Genomic_DNA"/>
</dbReference>
<feature type="region of interest" description="Disordered" evidence="1">
    <location>
        <begin position="1"/>
        <end position="20"/>
    </location>
</feature>
<name>A0A254PZK0_9BURK</name>
<keyword evidence="4" id="KW-1185">Reference proteome</keyword>
<gene>
    <name evidence="3" type="ORF">CBI30_03865</name>
</gene>
<proteinExistence type="predicted"/>
<feature type="domain" description="TnsA endonuclease N-terminal" evidence="2">
    <location>
        <begin position="60"/>
        <end position="105"/>
    </location>
</feature>
<evidence type="ECO:0000313" key="3">
    <source>
        <dbReference type="EMBL" id="OWS71979.1"/>
    </source>
</evidence>
<organism evidence="3 4">
    <name type="scientific">Polynucleobacter aenigmaticus</name>
    <dbReference type="NCBI Taxonomy" id="1743164"/>
    <lineage>
        <taxon>Bacteria</taxon>
        <taxon>Pseudomonadati</taxon>
        <taxon>Pseudomonadota</taxon>
        <taxon>Betaproteobacteria</taxon>
        <taxon>Burkholderiales</taxon>
        <taxon>Burkholderiaceae</taxon>
        <taxon>Polynucleobacter</taxon>
    </lineage>
</organism>
<dbReference type="InterPro" id="IPR014833">
    <property type="entry name" value="TnsA_N"/>
</dbReference>
<protein>
    <recommendedName>
        <fullName evidence="2">TnsA endonuclease N-terminal domain-containing protein</fullName>
    </recommendedName>
</protein>
<dbReference type="Proteomes" id="UP000198104">
    <property type="component" value="Unassembled WGS sequence"/>
</dbReference>
<evidence type="ECO:0000256" key="1">
    <source>
        <dbReference type="SAM" id="MobiDB-lite"/>
    </source>
</evidence>
<dbReference type="Pfam" id="PF08722">
    <property type="entry name" value="Tn7_TnsA-like_N"/>
    <property type="match status" value="1"/>
</dbReference>
<reference evidence="3 4" key="1">
    <citation type="submission" date="2017-05" db="EMBL/GenBank/DDBJ databases">
        <title>Polynucleobacter sp. MWH-K35W1 isolated from the permanently anoxic monimolimnion of a meromictic lake.</title>
        <authorList>
            <person name="Hahn M.W."/>
        </authorList>
    </citation>
    <scope>NUCLEOTIDE SEQUENCE [LARGE SCALE GENOMIC DNA]</scope>
    <source>
        <strain evidence="3 4">MWH-K35W1</strain>
    </source>
</reference>
<accession>A0A254PZK0</accession>
<sequence>MTQHKPKPTKAKEAGPARNLIKKSPFRTTGGAFIAGITPYAAQWESYLERYAIPTFALCHDVQTILSQPFTEDYKDSLGKERSYTPDFLIKTTQGRELVIEIKSLRFMFSDQALDIHTAIANHFLPKSQIFRFCVDSQIEDLPRFNSIKLLFRYVSSNIRGDLASTVCQLMGNAPIAISELMNLTEVGLGEIYTLIAQKHLSIDWSKPLNKDAYVSLPNKP</sequence>
<dbReference type="RefSeq" id="WP_088527014.1">
    <property type="nucleotide sequence ID" value="NZ_NGUO01000006.1"/>
</dbReference>